<keyword evidence="1" id="KW-0812">Transmembrane</keyword>
<gene>
    <name evidence="3" type="ORF">N7493_011638</name>
</gene>
<evidence type="ECO:0000313" key="3">
    <source>
        <dbReference type="EMBL" id="KAJ5703524.1"/>
    </source>
</evidence>
<accession>A0AAD6HAT5</accession>
<proteinExistence type="predicted"/>
<keyword evidence="3" id="KW-0496">Mitochondrion</keyword>
<sequence>MLLSATYLILISSLQFDDVLGQTFSVYILTIAGAESAIGLGSIVSGFFGRKVGVTGAHIITCASVEKVLEFVHIY</sequence>
<feature type="transmembrane region" description="Helical" evidence="1">
    <location>
        <begin position="26"/>
        <end position="48"/>
    </location>
</feature>
<evidence type="ECO:0008006" key="5">
    <source>
        <dbReference type="Google" id="ProtNLM"/>
    </source>
</evidence>
<organism evidence="3 4">
    <name type="scientific">Penicillium malachiteum</name>
    <dbReference type="NCBI Taxonomy" id="1324776"/>
    <lineage>
        <taxon>Eukaryota</taxon>
        <taxon>Fungi</taxon>
        <taxon>Dikarya</taxon>
        <taxon>Ascomycota</taxon>
        <taxon>Pezizomycotina</taxon>
        <taxon>Eurotiomycetes</taxon>
        <taxon>Eurotiomycetidae</taxon>
        <taxon>Eurotiales</taxon>
        <taxon>Aspergillaceae</taxon>
        <taxon>Penicillium</taxon>
    </lineage>
</organism>
<feature type="signal peptide" evidence="2">
    <location>
        <begin position="1"/>
        <end position="21"/>
    </location>
</feature>
<keyword evidence="1" id="KW-1133">Transmembrane helix</keyword>
<dbReference type="Proteomes" id="UP001215712">
    <property type="component" value="Unassembled WGS sequence"/>
</dbReference>
<keyword evidence="2" id="KW-0732">Signal</keyword>
<keyword evidence="4" id="KW-1185">Reference proteome</keyword>
<comment type="caution">
    <text evidence="3">The sequence shown here is derived from an EMBL/GenBank/DDBJ whole genome shotgun (WGS) entry which is preliminary data.</text>
</comment>
<evidence type="ECO:0000256" key="2">
    <source>
        <dbReference type="SAM" id="SignalP"/>
    </source>
</evidence>
<reference evidence="3" key="1">
    <citation type="journal article" date="2023" name="IMA Fungus">
        <title>Comparative genomic study of the Penicillium genus elucidates a diverse pangenome and 15 lateral gene transfer events.</title>
        <authorList>
            <person name="Petersen C."/>
            <person name="Sorensen T."/>
            <person name="Nielsen M.R."/>
            <person name="Sondergaard T.E."/>
            <person name="Sorensen J.L."/>
            <person name="Fitzpatrick D.A."/>
            <person name="Frisvad J.C."/>
            <person name="Nielsen K.L."/>
        </authorList>
    </citation>
    <scope>NUCLEOTIDE SEQUENCE</scope>
    <source>
        <strain evidence="3">IBT 17514</strain>
    </source>
</reference>
<dbReference type="Gene3D" id="1.10.287.3510">
    <property type="match status" value="1"/>
</dbReference>
<dbReference type="AlphaFoldDB" id="A0AAD6HAT5"/>
<dbReference type="EMBL" id="JAQJAN010000022">
    <property type="protein sequence ID" value="KAJ5703524.1"/>
    <property type="molecule type" value="Genomic_DNA"/>
</dbReference>
<geneLocation type="mitochondrion" evidence="3"/>
<evidence type="ECO:0000313" key="4">
    <source>
        <dbReference type="Proteomes" id="UP001215712"/>
    </source>
</evidence>
<protein>
    <recommendedName>
        <fullName evidence="5">Major facilitator superfamily (MFS) profile domain-containing protein</fullName>
    </recommendedName>
</protein>
<keyword evidence="1" id="KW-0472">Membrane</keyword>
<feature type="chain" id="PRO_5042192834" description="Major facilitator superfamily (MFS) profile domain-containing protein" evidence="2">
    <location>
        <begin position="22"/>
        <end position="75"/>
    </location>
</feature>
<reference evidence="3" key="2">
    <citation type="submission" date="2023-01" db="EMBL/GenBank/DDBJ databases">
        <authorList>
            <person name="Petersen C."/>
        </authorList>
    </citation>
    <scope>NUCLEOTIDE SEQUENCE</scope>
    <source>
        <strain evidence="3">IBT 17514</strain>
    </source>
</reference>
<evidence type="ECO:0000256" key="1">
    <source>
        <dbReference type="SAM" id="Phobius"/>
    </source>
</evidence>
<name>A0AAD6HAT5_9EURO</name>